<dbReference type="InterPro" id="IPR035940">
    <property type="entry name" value="CAP_sf"/>
</dbReference>
<organism evidence="4 5">
    <name type="scientific">Candidatus Avichristensenella intestinipullorum</name>
    <dbReference type="NCBI Taxonomy" id="2840693"/>
    <lineage>
        <taxon>Bacteria</taxon>
        <taxon>Bacillati</taxon>
        <taxon>Bacillota</taxon>
        <taxon>Clostridia</taxon>
        <taxon>Candidatus Avichristensenella</taxon>
    </lineage>
</organism>
<protein>
    <recommendedName>
        <fullName evidence="3">SCP domain-containing protein</fullName>
    </recommendedName>
</protein>
<keyword evidence="2" id="KW-0732">Signal</keyword>
<dbReference type="EMBL" id="DVFI01000056">
    <property type="protein sequence ID" value="HIQ62716.1"/>
    <property type="molecule type" value="Genomic_DNA"/>
</dbReference>
<dbReference type="PANTHER" id="PTHR31157:SF1">
    <property type="entry name" value="SCP DOMAIN-CONTAINING PROTEIN"/>
    <property type="match status" value="1"/>
</dbReference>
<evidence type="ECO:0000313" key="4">
    <source>
        <dbReference type="EMBL" id="HIQ62716.1"/>
    </source>
</evidence>
<name>A0A9D0YWK6_9FIRM</name>
<comment type="caution">
    <text evidence="4">The sequence shown here is derived from an EMBL/GenBank/DDBJ whole genome shotgun (WGS) entry which is preliminary data.</text>
</comment>
<dbReference type="InterPro" id="IPR014044">
    <property type="entry name" value="CAP_dom"/>
</dbReference>
<dbReference type="Pfam" id="PF00188">
    <property type="entry name" value="CAP"/>
    <property type="match status" value="1"/>
</dbReference>
<dbReference type="SUPFAM" id="SSF55797">
    <property type="entry name" value="PR-1-like"/>
    <property type="match status" value="1"/>
</dbReference>
<feature type="region of interest" description="Disordered" evidence="1">
    <location>
        <begin position="69"/>
        <end position="105"/>
    </location>
</feature>
<sequence length="230" mass="24816">MSLRILRSLRFFALFLGLLCLAPCALADCPPSAGDSIPEGRSPVPTCPMISWEEQRARAAAWPAQAVPCSVPSGSVQDGDNAEADEPSPMPDGSYDDGHYTPQDATPQEQSLYQAINEERLANGLEALPLDETLSALAREKSQDMIDNGYFAHESPTYGSAADMLDAAEYEYVSVGENIARSASVEKAHAALMSSANHRRNILGSQWTRVGIGVVNDANGYPYVTEFFAR</sequence>
<feature type="chain" id="PRO_5038931101" description="SCP domain-containing protein" evidence="2">
    <location>
        <begin position="28"/>
        <end position="230"/>
    </location>
</feature>
<proteinExistence type="predicted"/>
<dbReference type="AlphaFoldDB" id="A0A9D0YWK6"/>
<dbReference type="Proteomes" id="UP000886819">
    <property type="component" value="Unassembled WGS sequence"/>
</dbReference>
<evidence type="ECO:0000313" key="5">
    <source>
        <dbReference type="Proteomes" id="UP000886819"/>
    </source>
</evidence>
<feature type="signal peptide" evidence="2">
    <location>
        <begin position="1"/>
        <end position="27"/>
    </location>
</feature>
<evidence type="ECO:0000256" key="1">
    <source>
        <dbReference type="SAM" id="MobiDB-lite"/>
    </source>
</evidence>
<dbReference type="Gene3D" id="3.40.33.10">
    <property type="entry name" value="CAP"/>
    <property type="match status" value="1"/>
</dbReference>
<evidence type="ECO:0000259" key="3">
    <source>
        <dbReference type="Pfam" id="PF00188"/>
    </source>
</evidence>
<reference evidence="4" key="2">
    <citation type="journal article" date="2021" name="PeerJ">
        <title>Extensive microbial diversity within the chicken gut microbiome revealed by metagenomics and culture.</title>
        <authorList>
            <person name="Gilroy R."/>
            <person name="Ravi A."/>
            <person name="Getino M."/>
            <person name="Pursley I."/>
            <person name="Horton D.L."/>
            <person name="Alikhan N.F."/>
            <person name="Baker D."/>
            <person name="Gharbi K."/>
            <person name="Hall N."/>
            <person name="Watson M."/>
            <person name="Adriaenssens E.M."/>
            <person name="Foster-Nyarko E."/>
            <person name="Jarju S."/>
            <person name="Secka A."/>
            <person name="Antonio M."/>
            <person name="Oren A."/>
            <person name="Chaudhuri R.R."/>
            <person name="La Ragione R."/>
            <person name="Hildebrand F."/>
            <person name="Pallen M.J."/>
        </authorList>
    </citation>
    <scope>NUCLEOTIDE SEQUENCE</scope>
    <source>
        <strain evidence="4">ChiHile30-977</strain>
    </source>
</reference>
<gene>
    <name evidence="4" type="ORF">IAA66_03905</name>
</gene>
<reference evidence="4" key="1">
    <citation type="submission" date="2020-10" db="EMBL/GenBank/DDBJ databases">
        <authorList>
            <person name="Gilroy R."/>
        </authorList>
    </citation>
    <scope>NUCLEOTIDE SEQUENCE</scope>
    <source>
        <strain evidence="4">ChiHile30-977</strain>
    </source>
</reference>
<dbReference type="CDD" id="cd05379">
    <property type="entry name" value="CAP_bacterial"/>
    <property type="match status" value="1"/>
</dbReference>
<dbReference type="PANTHER" id="PTHR31157">
    <property type="entry name" value="SCP DOMAIN-CONTAINING PROTEIN"/>
    <property type="match status" value="1"/>
</dbReference>
<accession>A0A9D0YWK6</accession>
<evidence type="ECO:0000256" key="2">
    <source>
        <dbReference type="SAM" id="SignalP"/>
    </source>
</evidence>
<feature type="domain" description="SCP" evidence="3">
    <location>
        <begin position="114"/>
        <end position="222"/>
    </location>
</feature>